<evidence type="ECO:0000256" key="3">
    <source>
        <dbReference type="SAM" id="SignalP"/>
    </source>
</evidence>
<dbReference type="GO" id="GO:0009536">
    <property type="term" value="C:plastid"/>
    <property type="evidence" value="ECO:0007669"/>
    <property type="project" value="UniProtKB-SubCell"/>
</dbReference>
<feature type="domain" description="Plastid lipid-associated protein/fibrillin conserved" evidence="4">
    <location>
        <begin position="95"/>
        <end position="262"/>
    </location>
</feature>
<reference evidence="6" key="1">
    <citation type="journal article" date="2015" name="PLoS Genet.">
        <title>Genome Sequence and Transcriptome Analyses of Chrysochromulina tobin: Metabolic Tools for Enhanced Algal Fitness in the Prominent Order Prymnesiales (Haptophyceae).</title>
        <authorList>
            <person name="Hovde B.T."/>
            <person name="Deodato C.R."/>
            <person name="Hunsperger H.M."/>
            <person name="Ryken S.A."/>
            <person name="Yost W."/>
            <person name="Jha R.K."/>
            <person name="Patterson J."/>
            <person name="Monnat R.J. Jr."/>
            <person name="Barlow S.B."/>
            <person name="Starkenburg S.R."/>
            <person name="Cattolico R.A."/>
        </authorList>
    </citation>
    <scope>NUCLEOTIDE SEQUENCE</scope>
    <source>
        <strain evidence="6">CCMP291</strain>
    </source>
</reference>
<evidence type="ECO:0000259" key="4">
    <source>
        <dbReference type="Pfam" id="PF04755"/>
    </source>
</evidence>
<organism evidence="5 6">
    <name type="scientific">Chrysochromulina tobinii</name>
    <dbReference type="NCBI Taxonomy" id="1460289"/>
    <lineage>
        <taxon>Eukaryota</taxon>
        <taxon>Haptista</taxon>
        <taxon>Haptophyta</taxon>
        <taxon>Prymnesiophyceae</taxon>
        <taxon>Prymnesiales</taxon>
        <taxon>Chrysochromulinaceae</taxon>
        <taxon>Chrysochromulina</taxon>
    </lineage>
</organism>
<dbReference type="Proteomes" id="UP000037460">
    <property type="component" value="Unassembled WGS sequence"/>
</dbReference>
<evidence type="ECO:0000256" key="1">
    <source>
        <dbReference type="ARBA" id="ARBA00004474"/>
    </source>
</evidence>
<comment type="caution">
    <text evidence="5">The sequence shown here is derived from an EMBL/GenBank/DDBJ whole genome shotgun (WGS) entry which is preliminary data.</text>
</comment>
<dbReference type="OrthoDB" id="2015720at2759"/>
<feature type="signal peptide" evidence="3">
    <location>
        <begin position="1"/>
        <end position="15"/>
    </location>
</feature>
<protein>
    <recommendedName>
        <fullName evidence="4">Plastid lipid-associated protein/fibrillin conserved domain-containing protein</fullName>
    </recommendedName>
</protein>
<keyword evidence="3" id="KW-0732">Signal</keyword>
<evidence type="ECO:0000313" key="5">
    <source>
        <dbReference type="EMBL" id="KOO25518.1"/>
    </source>
</evidence>
<evidence type="ECO:0000256" key="2">
    <source>
        <dbReference type="ARBA" id="ARBA00022640"/>
    </source>
</evidence>
<dbReference type="PANTHER" id="PTHR31906">
    <property type="entry name" value="PLASTID-LIPID-ASSOCIATED PROTEIN 4, CHLOROPLASTIC-RELATED"/>
    <property type="match status" value="1"/>
</dbReference>
<dbReference type="AlphaFoldDB" id="A0A0M0JH21"/>
<keyword evidence="6" id="KW-1185">Reference proteome</keyword>
<name>A0A0M0JH21_9EUKA</name>
<keyword evidence="2" id="KW-0934">Plastid</keyword>
<dbReference type="InterPro" id="IPR039633">
    <property type="entry name" value="PAP"/>
</dbReference>
<evidence type="ECO:0000313" key="6">
    <source>
        <dbReference type="Proteomes" id="UP000037460"/>
    </source>
</evidence>
<comment type="subcellular location">
    <subcellularLocation>
        <location evidence="1">Plastid</location>
    </subcellularLocation>
</comment>
<gene>
    <name evidence="5" type="ORF">Ctob_005700</name>
</gene>
<feature type="chain" id="PRO_5012068202" description="Plastid lipid-associated protein/fibrillin conserved domain-containing protein" evidence="3">
    <location>
        <begin position="16"/>
        <end position="292"/>
    </location>
</feature>
<dbReference type="InterPro" id="IPR006843">
    <property type="entry name" value="PAP/fibrillin_dom"/>
</dbReference>
<dbReference type="Pfam" id="PF04755">
    <property type="entry name" value="PAP_fibrillin"/>
    <property type="match status" value="1"/>
</dbReference>
<accession>A0A0M0JH21</accession>
<proteinExistence type="predicted"/>
<dbReference type="EMBL" id="JWZX01002964">
    <property type="protein sequence ID" value="KOO25518.1"/>
    <property type="molecule type" value="Genomic_DNA"/>
</dbReference>
<sequence length="292" mass="30839">MRTLLTLAILAVSAAYTLLPLRSTAPVVPACRPAVPYVQMGDEPFPVEPPAAADASSMDVKAEPAAVEQALVGGDDYDDALFEEGSIAKEALKSEIADGLKGAKPDRAVVGEILLALEAQNPTQSPATSPLLNGKWKFLYASGASPGLKALTLLMKGAKSAPKSPSGADLVDVGDTYLTIRPEQPRATAEVKVRVLSFENTVKLASKLEAESAVRLVEMYTEAQSEYMSLKLPFQAPVEYKRSVLISYLDDEMMVVRDAAGRPDVLMRVAEGGNFPSSDVDAASEAEAPGAS</sequence>